<dbReference type="Proteomes" id="UP000696931">
    <property type="component" value="Unassembled WGS sequence"/>
</dbReference>
<sequence length="341" mass="36976">MNRRMLFGSGLARAFACLLLVVTTFVVSPRLAAAQANPVAQAQQQYDGGKFAEALLTVRNAISTGAVMGSNVIGARELMARCQVKVGDAAGARATFLQILRLDPQYRIDTVRTPPDEVEVFQQALKAFEAEQLQAKQRIPASVTAFYGIGSGSNTDFGDYVKLGGGDEKFDNKAMFGFGVRFPLAPRWSLDLEMSRLRATNEDTVRVTGSGHGEYELTATPMVVSIVYLVRDSGKLRASVFFGAGPMLNSYAADKFSLFGSIPIKTTDTKVGKYLHAGLEGEYAFHPKLSLTGRALFRSAKAEKMYDGLTFTQYATGNLGNRDLDFSGYGLTIGLRGYVGY</sequence>
<reference evidence="1" key="1">
    <citation type="submission" date="2020-07" db="EMBL/GenBank/DDBJ databases">
        <title>Huge and variable diversity of episymbiotic CPR bacteria and DPANN archaea in groundwater ecosystems.</title>
        <authorList>
            <person name="He C.Y."/>
            <person name="Keren R."/>
            <person name="Whittaker M."/>
            <person name="Farag I.F."/>
            <person name="Doudna J."/>
            <person name="Cate J.H.D."/>
            <person name="Banfield J.F."/>
        </authorList>
    </citation>
    <scope>NUCLEOTIDE SEQUENCE</scope>
    <source>
        <strain evidence="1">NC_groundwater_1813_Pr3_B-0.1um_71_17</strain>
    </source>
</reference>
<dbReference type="AlphaFoldDB" id="A0A933SAF9"/>
<evidence type="ECO:0008006" key="3">
    <source>
        <dbReference type="Google" id="ProtNLM"/>
    </source>
</evidence>
<evidence type="ECO:0000313" key="2">
    <source>
        <dbReference type="Proteomes" id="UP000696931"/>
    </source>
</evidence>
<gene>
    <name evidence="1" type="ORF">HZA61_00065</name>
</gene>
<accession>A0A933SAF9</accession>
<organism evidence="1 2">
    <name type="scientific">Eiseniibacteriota bacterium</name>
    <dbReference type="NCBI Taxonomy" id="2212470"/>
    <lineage>
        <taxon>Bacteria</taxon>
        <taxon>Candidatus Eiseniibacteriota</taxon>
    </lineage>
</organism>
<comment type="caution">
    <text evidence="1">The sequence shown here is derived from an EMBL/GenBank/DDBJ whole genome shotgun (WGS) entry which is preliminary data.</text>
</comment>
<evidence type="ECO:0000313" key="1">
    <source>
        <dbReference type="EMBL" id="MBI5167856.1"/>
    </source>
</evidence>
<protein>
    <recommendedName>
        <fullName evidence="3">Outer membrane protein beta-barrel domain-containing protein</fullName>
    </recommendedName>
</protein>
<proteinExistence type="predicted"/>
<dbReference type="EMBL" id="JACRIW010000001">
    <property type="protein sequence ID" value="MBI5167856.1"/>
    <property type="molecule type" value="Genomic_DNA"/>
</dbReference>
<name>A0A933SAF9_UNCEI</name>